<dbReference type="EMBL" id="JBFSEQ010000004">
    <property type="protein sequence ID" value="KAL2778441.1"/>
    <property type="molecule type" value="Genomic_DNA"/>
</dbReference>
<comment type="caution">
    <text evidence="3">The sequence shown here is derived from an EMBL/GenBank/DDBJ whole genome shotgun (WGS) entry which is preliminary data.</text>
</comment>
<dbReference type="PANTHER" id="PTHR31512:SF2">
    <property type="entry name" value="MYB_SANT DNA BINDING DOMAIN CONTAINING 5"/>
    <property type="match status" value="1"/>
</dbReference>
<feature type="non-terminal residue" evidence="3">
    <location>
        <position position="1"/>
    </location>
</feature>
<dbReference type="PANTHER" id="PTHR31512">
    <property type="entry name" value="GENE 12569-RELATED"/>
    <property type="match status" value="1"/>
</dbReference>
<feature type="non-terminal residue" evidence="3">
    <location>
        <position position="213"/>
    </location>
</feature>
<evidence type="ECO:0000256" key="1">
    <source>
        <dbReference type="SAM" id="MobiDB-lite"/>
    </source>
</evidence>
<protein>
    <recommendedName>
        <fullName evidence="2">Myb/SANT-like DNA-binding domain-containing protein</fullName>
    </recommendedName>
</protein>
<sequence>KVRHETEITRNPQEAKKEKEKPEKPSDQLIKPWSDQEIRSFLQEWEFLECEVYFKVRKKNHIVSKEVAQRLKRRGIKKSWQECLQMLISLQDLYYTIREVNKRPRSEPLPCPYGEALHRILGYRWKDNIFSDPPSADAADLLPPECQPQACGIPVPFEGPLWAPLHVIYMEEPQVPGWQPWNMNFPWSAQCLFPAFLSGAPSPQQQWSTTTDP</sequence>
<gene>
    <name evidence="3" type="ORF">WCI35_011736</name>
</gene>
<evidence type="ECO:0000313" key="3">
    <source>
        <dbReference type="EMBL" id="KAL2778441.1"/>
    </source>
</evidence>
<dbReference type="Gene3D" id="1.10.10.60">
    <property type="entry name" value="Homeodomain-like"/>
    <property type="match status" value="1"/>
</dbReference>
<feature type="region of interest" description="Disordered" evidence="1">
    <location>
        <begin position="1"/>
        <end position="29"/>
    </location>
</feature>
<organism evidence="3 4">
    <name type="scientific">Daubentonia madagascariensis</name>
    <name type="common">Aye-aye</name>
    <name type="synonym">Sciurus madagascariensis</name>
    <dbReference type="NCBI Taxonomy" id="31869"/>
    <lineage>
        <taxon>Eukaryota</taxon>
        <taxon>Metazoa</taxon>
        <taxon>Chordata</taxon>
        <taxon>Craniata</taxon>
        <taxon>Vertebrata</taxon>
        <taxon>Euteleostomi</taxon>
        <taxon>Mammalia</taxon>
        <taxon>Eutheria</taxon>
        <taxon>Euarchontoglires</taxon>
        <taxon>Primates</taxon>
        <taxon>Strepsirrhini</taxon>
        <taxon>Chiromyiformes</taxon>
        <taxon>Daubentoniidae</taxon>
        <taxon>Daubentonia</taxon>
    </lineage>
</organism>
<dbReference type="Pfam" id="PF13837">
    <property type="entry name" value="Myb_DNA-bind_4"/>
    <property type="match status" value="1"/>
</dbReference>
<keyword evidence="4" id="KW-1185">Reference proteome</keyword>
<evidence type="ECO:0000313" key="4">
    <source>
        <dbReference type="Proteomes" id="UP001610411"/>
    </source>
</evidence>
<feature type="compositionally biased region" description="Basic and acidic residues" evidence="1">
    <location>
        <begin position="1"/>
        <end position="26"/>
    </location>
</feature>
<reference evidence="3 4" key="1">
    <citation type="journal article" date="2024" name="G3 (Bethesda)">
        <title>A hybrid genome assembly of the endangered aye-aye (Daubentonia madagascariensis).</title>
        <authorList>
            <person name="Versoza C.J."/>
            <person name="Pfeifer S.P."/>
        </authorList>
    </citation>
    <scope>NUCLEOTIDE SEQUENCE [LARGE SCALE GENOMIC DNA]</scope>
    <source>
        <strain evidence="3">6821</strain>
    </source>
</reference>
<dbReference type="Proteomes" id="UP001610411">
    <property type="component" value="Unassembled WGS sequence"/>
</dbReference>
<dbReference type="AlphaFoldDB" id="A0ABD2EJG5"/>
<name>A0ABD2EJG5_DAUMA</name>
<proteinExistence type="predicted"/>
<accession>A0ABD2EJG5</accession>
<dbReference type="InterPro" id="IPR044822">
    <property type="entry name" value="Myb_DNA-bind_4"/>
</dbReference>
<evidence type="ECO:0000259" key="2">
    <source>
        <dbReference type="Pfam" id="PF13837"/>
    </source>
</evidence>
<feature type="domain" description="Myb/SANT-like DNA-binding" evidence="2">
    <location>
        <begin position="32"/>
        <end position="120"/>
    </location>
</feature>